<protein>
    <submittedName>
        <fullName evidence="1">Uncharacterized protein</fullName>
    </submittedName>
</protein>
<name>A0A9D4C782_DREPO</name>
<gene>
    <name evidence="1" type="ORF">DPMN_061138</name>
</gene>
<dbReference type="EMBL" id="JAIWYP010000013">
    <property type="protein sequence ID" value="KAH3718335.1"/>
    <property type="molecule type" value="Genomic_DNA"/>
</dbReference>
<sequence>MQVDRDGRQILAKDVTKDDGVTCPASVFYSKHTRSLIVGMWNNNDITVFKAVLE</sequence>
<organism evidence="1 2">
    <name type="scientific">Dreissena polymorpha</name>
    <name type="common">Zebra mussel</name>
    <name type="synonym">Mytilus polymorpha</name>
    <dbReference type="NCBI Taxonomy" id="45954"/>
    <lineage>
        <taxon>Eukaryota</taxon>
        <taxon>Metazoa</taxon>
        <taxon>Spiralia</taxon>
        <taxon>Lophotrochozoa</taxon>
        <taxon>Mollusca</taxon>
        <taxon>Bivalvia</taxon>
        <taxon>Autobranchia</taxon>
        <taxon>Heteroconchia</taxon>
        <taxon>Euheterodonta</taxon>
        <taxon>Imparidentia</taxon>
        <taxon>Neoheterodontei</taxon>
        <taxon>Myida</taxon>
        <taxon>Dreissenoidea</taxon>
        <taxon>Dreissenidae</taxon>
        <taxon>Dreissena</taxon>
    </lineage>
</organism>
<evidence type="ECO:0000313" key="1">
    <source>
        <dbReference type="EMBL" id="KAH3718335.1"/>
    </source>
</evidence>
<proteinExistence type="predicted"/>
<dbReference type="Proteomes" id="UP000828390">
    <property type="component" value="Unassembled WGS sequence"/>
</dbReference>
<comment type="caution">
    <text evidence="1">The sequence shown here is derived from an EMBL/GenBank/DDBJ whole genome shotgun (WGS) entry which is preliminary data.</text>
</comment>
<reference evidence="1" key="2">
    <citation type="submission" date="2020-11" db="EMBL/GenBank/DDBJ databases">
        <authorList>
            <person name="McCartney M.A."/>
            <person name="Auch B."/>
            <person name="Kono T."/>
            <person name="Mallez S."/>
            <person name="Becker A."/>
            <person name="Gohl D.M."/>
            <person name="Silverstein K.A.T."/>
            <person name="Koren S."/>
            <person name="Bechman K.B."/>
            <person name="Herman A."/>
            <person name="Abrahante J.E."/>
            <person name="Garbe J."/>
        </authorList>
    </citation>
    <scope>NUCLEOTIDE SEQUENCE</scope>
    <source>
        <strain evidence="1">Duluth1</strain>
        <tissue evidence="1">Whole animal</tissue>
    </source>
</reference>
<dbReference type="AlphaFoldDB" id="A0A9D4C782"/>
<evidence type="ECO:0000313" key="2">
    <source>
        <dbReference type="Proteomes" id="UP000828390"/>
    </source>
</evidence>
<keyword evidence="2" id="KW-1185">Reference proteome</keyword>
<accession>A0A9D4C782</accession>
<reference evidence="1" key="1">
    <citation type="journal article" date="2019" name="bioRxiv">
        <title>The Genome of the Zebra Mussel, Dreissena polymorpha: A Resource for Invasive Species Research.</title>
        <authorList>
            <person name="McCartney M.A."/>
            <person name="Auch B."/>
            <person name="Kono T."/>
            <person name="Mallez S."/>
            <person name="Zhang Y."/>
            <person name="Obille A."/>
            <person name="Becker A."/>
            <person name="Abrahante J.E."/>
            <person name="Garbe J."/>
            <person name="Badalamenti J.P."/>
            <person name="Herman A."/>
            <person name="Mangelson H."/>
            <person name="Liachko I."/>
            <person name="Sullivan S."/>
            <person name="Sone E.D."/>
            <person name="Koren S."/>
            <person name="Silverstein K.A.T."/>
            <person name="Beckman K.B."/>
            <person name="Gohl D.M."/>
        </authorList>
    </citation>
    <scope>NUCLEOTIDE SEQUENCE</scope>
    <source>
        <strain evidence="1">Duluth1</strain>
        <tissue evidence="1">Whole animal</tissue>
    </source>
</reference>